<feature type="domain" description="Outer membrane channel protein CpnT-like N-terminal" evidence="3">
    <location>
        <begin position="7"/>
        <end position="147"/>
    </location>
</feature>
<feature type="region of interest" description="Disordered" evidence="1">
    <location>
        <begin position="1125"/>
        <end position="1384"/>
    </location>
</feature>
<dbReference type="Pfam" id="PF25547">
    <property type="entry name" value="WXG100_2"/>
    <property type="match status" value="1"/>
</dbReference>
<dbReference type="InterPro" id="IPR032722">
    <property type="entry name" value="Deaminase_XOO_2897"/>
</dbReference>
<feature type="compositionally biased region" description="Polar residues" evidence="1">
    <location>
        <begin position="1266"/>
        <end position="1280"/>
    </location>
</feature>
<feature type="compositionally biased region" description="Basic and acidic residues" evidence="1">
    <location>
        <begin position="928"/>
        <end position="938"/>
    </location>
</feature>
<feature type="compositionally biased region" description="Polar residues" evidence="1">
    <location>
        <begin position="1288"/>
        <end position="1301"/>
    </location>
</feature>
<dbReference type="InterPro" id="IPR028908">
    <property type="entry name" value="Tox-PL_dom"/>
</dbReference>
<feature type="region of interest" description="Disordered" evidence="1">
    <location>
        <begin position="244"/>
        <end position="989"/>
    </location>
</feature>
<evidence type="ECO:0000256" key="1">
    <source>
        <dbReference type="SAM" id="MobiDB-lite"/>
    </source>
</evidence>
<feature type="compositionally biased region" description="Low complexity" evidence="1">
    <location>
        <begin position="344"/>
        <end position="361"/>
    </location>
</feature>
<dbReference type="Pfam" id="PF14440">
    <property type="entry name" value="XOO_2897-deam"/>
    <property type="match status" value="1"/>
</dbReference>
<feature type="domain" description="Tox-PL" evidence="2">
    <location>
        <begin position="990"/>
        <end position="1103"/>
    </location>
</feature>
<feature type="region of interest" description="Disordered" evidence="1">
    <location>
        <begin position="1511"/>
        <end position="1585"/>
    </location>
</feature>
<name>A0AAU1IA44_9ACTN</name>
<dbReference type="EMBL" id="CP108140">
    <property type="protein sequence ID" value="WTP92053.1"/>
    <property type="molecule type" value="Genomic_DNA"/>
</dbReference>
<feature type="compositionally biased region" description="Polar residues" evidence="1">
    <location>
        <begin position="975"/>
        <end position="989"/>
    </location>
</feature>
<feature type="compositionally biased region" description="Low complexity" evidence="1">
    <location>
        <begin position="1324"/>
        <end position="1335"/>
    </location>
</feature>
<organism evidence="4">
    <name type="scientific">Streptomyces sp. NBC_00180</name>
    <dbReference type="NCBI Taxonomy" id="2903632"/>
    <lineage>
        <taxon>Bacteria</taxon>
        <taxon>Bacillati</taxon>
        <taxon>Actinomycetota</taxon>
        <taxon>Actinomycetes</taxon>
        <taxon>Kitasatosporales</taxon>
        <taxon>Streptomycetaceae</taxon>
        <taxon>Streptomyces</taxon>
    </lineage>
</organism>
<feature type="compositionally biased region" description="Basic and acidic residues" evidence="1">
    <location>
        <begin position="957"/>
        <end position="968"/>
    </location>
</feature>
<feature type="compositionally biased region" description="Low complexity" evidence="1">
    <location>
        <begin position="1214"/>
        <end position="1242"/>
    </location>
</feature>
<feature type="region of interest" description="Disordered" evidence="1">
    <location>
        <begin position="1397"/>
        <end position="1422"/>
    </location>
</feature>
<gene>
    <name evidence="4" type="ORF">OG477_09735</name>
</gene>
<feature type="compositionally biased region" description="Low complexity" evidence="1">
    <location>
        <begin position="686"/>
        <end position="697"/>
    </location>
</feature>
<feature type="compositionally biased region" description="Basic and acidic residues" evidence="1">
    <location>
        <begin position="1199"/>
        <end position="1213"/>
    </location>
</feature>
<feature type="compositionally biased region" description="Low complexity" evidence="1">
    <location>
        <begin position="249"/>
        <end position="263"/>
    </location>
</feature>
<feature type="compositionally biased region" description="Low complexity" evidence="1">
    <location>
        <begin position="287"/>
        <end position="312"/>
    </location>
</feature>
<feature type="compositionally biased region" description="Basic and acidic residues" evidence="1">
    <location>
        <begin position="1868"/>
        <end position="1879"/>
    </location>
</feature>
<feature type="compositionally biased region" description="Basic and acidic residues" evidence="1">
    <location>
        <begin position="1413"/>
        <end position="1422"/>
    </location>
</feature>
<feature type="compositionally biased region" description="Polar residues" evidence="1">
    <location>
        <begin position="863"/>
        <end position="877"/>
    </location>
</feature>
<evidence type="ECO:0000259" key="3">
    <source>
        <dbReference type="Pfam" id="PF25547"/>
    </source>
</evidence>
<sequence>MMLPDELEWVLQMLGYNWPTADEDKLRDSAALWRKFGEDVTDLHTKANTSARTVTANNAGESIDKFTKTYEKFDGGGGDGYLRNAGEAAFLIANVMETCAYLVEFAKWAVIAQLIALAIQIIAAQVATPFTFGLSQVAALGATQAARLLVRRILDELKKALLEALIETMKEPAISAIEAIITDLIRQTVNVGFGAQEGYDVGATLKAGGTAGLDALKQSPQTFAEGVRDSMGKKAGDRFHHAIDSRIDGYNGPSGTPGSNSGAGADGSGDGSSGNGAGSSGNGDSGSGSSNSNSSSDSGSSDSSTSSRSSNGNGPGTNIGSGISADTGGNDIGGPNVGPGPDSGSGSDSNSGPGQNPSSSDTPYSRPTVSPSGSSLSDFDDPSPSGASSNSPGSNGSSGTPSTSGPSHSGGGSGVSGLSSPSPQSTPSSGSPSSSGTSSSPGSGSIGTQIDGLAATAPTQSNAAPAPAADSSPSSSGSRSDGGSAMPTSPTAPSTGGATPGGHHSPGASGGTSTPSATSPNANSAPARNPSAGTPGTPSATGTGPASTPSATPSTAPRSTPAATPGGTPAATPGSASTATPGSTSTATPGSASASTPGSRPASTPDGRAPGAGDGRTPGTQGTPDGRIPAQRPGSTTPGEGSTPRNTPGTTPGDRTPPRGGPGNTSPGDGSTPRSNSGNTTPGDGNTSRNNPTNTTPGDRTPPRNNPANTNPSDGSTPRNNADSNSGTRTQTPGHNPSTTTPNQNPAQSTPPRAASPSTGTPTTTPSTSTGGGPERSTTPSSSTPHTSTPSSGSPGSSTPSNSNPNSSTQPGHTTPGTPGTQNQPGTGSPATPSRPPHQPAGNTPNTPSTPQQPAAQPHKSENTPPDSQQQKQNDQDVTAVPIHTVVTTPPASDSPSHADSATPQPPGSPQANPGDSQNQHPQQDSLDDIRADLDHHPGGLSQPDPADQQALADAVPHSEDGTPERFPDPFGPWTQLQNDGGNTVPGRSNNCADCSRSFLETWYGNPQVSAPRTVDLDENGNHNPFTPEDNANDNQIRWTGAAHTYAGAGGDPNTANNIASTLQQAGPGSAAIVQVDWPGGGGHAFNVVNHDGNIVWIDTQSGEVSDQPLHIDQAEHVWHIPLDADRNPIDTSQPGATDSDQGTDTSQEGTDNSDQGTDTSQEGTDNSDQSPENAQPSPETTQQDAQTSQDGTNSAQQETHDSPEGNQDHQTTESDSTAETTDGTPSDNADPSPSDNADPSPSENPDPSPSDTADPTHSKDEDPTQTENPDSGPSENPDSGPSEKSDPGTSESPDPTTTQNPDDSSPQDPSRPDPLPATATRDTTPPGGVTHPTPAEQDALENSVPRDENGDPSRPPNPTDGPWVQHINGDGADSPGRNNNCVDVALSTVDTYAGNPTAAAARTPDPNPDGTPSDRGEKAGRDRIENTLGARFTDLGNGRDAFNRLENTLRNSGHGSQAVIITQDANGRPHAWNAVNHNGRVTYVDAQTGRTSPNPLHNGSKGVFAIPLDANRQPVTPSNPSRSDSSGPPPTGSDTSTETPRRPAADPAGPSPALTPHEDDGHPRLERESPTTVRSTLPPDDAQARVRETNPVFRLQHGAVDQQLRQWADNGQLAQVLRVAAGETTDSHAAAHRPRVFTADGLNTALPGFSSLNRGEQMLVISTLARLSHSAHEQYGVNSSPVSNGKESEGLAKHKEIGARAKAVMKRLKLDHPPEHIPDFSQRNYAVVEIEGPHGTEYVVDSSYPPKSGAAGKHSESHLADWIDDVKKAHGPKYKITALYTEREPCGDKKGGLRSGNCSNLLGQRLAGVPVYYSTTYRADQPVDTLRANHREQLQAARRNELGLDQKDALSEQEKRAIQSKVNRKFPKTDPEKERDQEIRARVQNAEKLWATVAKQINNQNASAAASEGQSS</sequence>
<feature type="compositionally biased region" description="Low complexity" evidence="1">
    <location>
        <begin position="843"/>
        <end position="858"/>
    </location>
</feature>
<feature type="domain" description="Tox-PL" evidence="2">
    <location>
        <begin position="1380"/>
        <end position="1490"/>
    </location>
</feature>
<feature type="compositionally biased region" description="Polar residues" evidence="1">
    <location>
        <begin position="1130"/>
        <end position="1198"/>
    </location>
</feature>
<evidence type="ECO:0000259" key="2">
    <source>
        <dbReference type="Pfam" id="PF15644"/>
    </source>
</evidence>
<reference evidence="4" key="1">
    <citation type="submission" date="2022-10" db="EMBL/GenBank/DDBJ databases">
        <title>The complete genomes of actinobacterial strains from the NBC collection.</title>
        <authorList>
            <person name="Joergensen T.S."/>
            <person name="Alvarez Arevalo M."/>
            <person name="Sterndorff E.B."/>
            <person name="Faurdal D."/>
            <person name="Vuksanovic O."/>
            <person name="Mourched A.-S."/>
            <person name="Charusanti P."/>
            <person name="Shaw S."/>
            <person name="Blin K."/>
            <person name="Weber T."/>
        </authorList>
    </citation>
    <scope>NUCLEOTIDE SEQUENCE</scope>
    <source>
        <strain evidence="4">NBC 00180</strain>
    </source>
</reference>
<feature type="compositionally biased region" description="Low complexity" evidence="1">
    <location>
        <begin position="746"/>
        <end position="830"/>
    </location>
</feature>
<feature type="compositionally biased region" description="Low complexity" evidence="1">
    <location>
        <begin position="888"/>
        <end position="903"/>
    </location>
</feature>
<evidence type="ECO:0000313" key="4">
    <source>
        <dbReference type="EMBL" id="WTP92053.1"/>
    </source>
</evidence>
<feature type="compositionally biased region" description="Low complexity" evidence="1">
    <location>
        <begin position="416"/>
        <end position="605"/>
    </location>
</feature>
<feature type="compositionally biased region" description="Low complexity" evidence="1">
    <location>
        <begin position="370"/>
        <end position="407"/>
    </location>
</feature>
<accession>A0AAU1IA44</accession>
<feature type="compositionally biased region" description="Basic and acidic residues" evidence="1">
    <location>
        <begin position="1557"/>
        <end position="1570"/>
    </location>
</feature>
<dbReference type="Pfam" id="PF15644">
    <property type="entry name" value="Gln_amidase"/>
    <property type="match status" value="2"/>
</dbReference>
<protein>
    <submittedName>
        <fullName evidence="4">Toxin glutamine deamidase domain-containing protein</fullName>
    </submittedName>
</protein>
<feature type="compositionally biased region" description="Polar residues" evidence="1">
    <location>
        <begin position="713"/>
        <end position="745"/>
    </location>
</feature>
<proteinExistence type="predicted"/>
<dbReference type="InterPro" id="IPR057746">
    <property type="entry name" value="CpnT-like_N"/>
</dbReference>
<feature type="compositionally biased region" description="Polar residues" evidence="1">
    <location>
        <begin position="672"/>
        <end position="685"/>
    </location>
</feature>
<feature type="compositionally biased region" description="Polar residues" evidence="1">
    <location>
        <begin position="910"/>
        <end position="925"/>
    </location>
</feature>
<feature type="compositionally biased region" description="Gly residues" evidence="1">
    <location>
        <begin position="330"/>
        <end position="343"/>
    </location>
</feature>
<feature type="compositionally biased region" description="Gly residues" evidence="1">
    <location>
        <begin position="264"/>
        <end position="286"/>
    </location>
</feature>
<feature type="region of interest" description="Disordered" evidence="1">
    <location>
        <begin position="1856"/>
        <end position="1879"/>
    </location>
</feature>
<feature type="compositionally biased region" description="Low complexity" evidence="1">
    <location>
        <begin position="641"/>
        <end position="654"/>
    </location>
</feature>
<feature type="compositionally biased region" description="Low complexity" evidence="1">
    <location>
        <begin position="943"/>
        <end position="956"/>
    </location>
</feature>
<feature type="compositionally biased region" description="Low complexity" evidence="1">
    <location>
        <begin position="1517"/>
        <end position="1539"/>
    </location>
</feature>